<dbReference type="EMBL" id="KX774321">
    <property type="protein sequence ID" value="AOZ63658.1"/>
    <property type="molecule type" value="Genomic_DNA"/>
</dbReference>
<reference evidence="2" key="1">
    <citation type="submission" date="2016-08" db="EMBL/GenBank/DDBJ databases">
        <authorList>
            <person name="Seilhamer J.J."/>
        </authorList>
    </citation>
    <scope>NUCLEOTIDE SEQUENCE [LARGE SCALE GENOMIC DNA]</scope>
</reference>
<accession>A0A1I9SA52</accession>
<dbReference type="Proteomes" id="UP000224902">
    <property type="component" value="Segment"/>
</dbReference>
<evidence type="ECO:0000313" key="2">
    <source>
        <dbReference type="Proteomes" id="UP000224902"/>
    </source>
</evidence>
<evidence type="ECO:0000313" key="1">
    <source>
        <dbReference type="EMBL" id="AOZ63658.1"/>
    </source>
</evidence>
<protein>
    <submittedName>
        <fullName evidence="1">Uncharacterized protein</fullName>
    </submittedName>
</protein>
<sequence>MSLEDINNLPNEIPAKHEGHRTDHEIIHAGLKAIVEELANKQSKDLELYNMDGEVDTTVPLGEFVNGLYFAMLYSPNIQVEIPGYSRYIDRDYVIVEELPANPRIGAMYLLRAPDGSITWHLPEMFPPENV</sequence>
<name>A0A1I9SA52_9CAUD</name>
<organism evidence="1 2">
    <name type="scientific">Rhodococcus phage Weasels2</name>
    <dbReference type="NCBI Taxonomy" id="1897437"/>
    <lineage>
        <taxon>Viruses</taxon>
        <taxon>Duplodnaviria</taxon>
        <taxon>Heunggongvirae</taxon>
        <taxon>Uroviricota</taxon>
        <taxon>Caudoviricetes</taxon>
        <taxon>Weaselvirus</taxon>
        <taxon>Weaselvirus weasel</taxon>
    </lineage>
</organism>
<gene>
    <name evidence="1" type="ORF">SEA_WEASELS2_69</name>
</gene>
<proteinExistence type="predicted"/>
<keyword evidence="2" id="KW-1185">Reference proteome</keyword>